<evidence type="ECO:0000256" key="4">
    <source>
        <dbReference type="ARBA" id="ARBA00023242"/>
    </source>
</evidence>
<organism evidence="6 7">
    <name type="scientific">Leucosporidium creatinivorum</name>
    <dbReference type="NCBI Taxonomy" id="106004"/>
    <lineage>
        <taxon>Eukaryota</taxon>
        <taxon>Fungi</taxon>
        <taxon>Dikarya</taxon>
        <taxon>Basidiomycota</taxon>
        <taxon>Pucciniomycotina</taxon>
        <taxon>Microbotryomycetes</taxon>
        <taxon>Leucosporidiales</taxon>
        <taxon>Leucosporidium</taxon>
    </lineage>
</organism>
<dbReference type="GO" id="GO:0034715">
    <property type="term" value="C:pICln-Sm protein complex"/>
    <property type="evidence" value="ECO:0007669"/>
    <property type="project" value="TreeGrafter"/>
</dbReference>
<evidence type="ECO:0000256" key="5">
    <source>
        <dbReference type="SAM" id="MobiDB-lite"/>
    </source>
</evidence>
<evidence type="ECO:0000313" key="7">
    <source>
        <dbReference type="Proteomes" id="UP000193467"/>
    </source>
</evidence>
<keyword evidence="4" id="KW-0539">Nucleus</keyword>
<comment type="caution">
    <text evidence="6">The sequence shown here is derived from an EMBL/GenBank/DDBJ whole genome shotgun (WGS) entry which is preliminary data.</text>
</comment>
<protein>
    <submittedName>
        <fullName evidence="6">Regulator of volume decrease after cellular swelling-domain-containing protein</fullName>
    </submittedName>
</protein>
<dbReference type="AlphaFoldDB" id="A0A1Y2ES03"/>
<comment type="subcellular location">
    <subcellularLocation>
        <location evidence="2">Cytoplasm</location>
    </subcellularLocation>
    <subcellularLocation>
        <location evidence="1">Nucleus</location>
    </subcellularLocation>
</comment>
<accession>A0A1Y2ES03</accession>
<dbReference type="Pfam" id="PF03517">
    <property type="entry name" value="Voldacs"/>
    <property type="match status" value="1"/>
</dbReference>
<dbReference type="OrthoDB" id="19714at2759"/>
<name>A0A1Y2ES03_9BASI</name>
<evidence type="ECO:0000256" key="3">
    <source>
        <dbReference type="ARBA" id="ARBA00022490"/>
    </source>
</evidence>
<dbReference type="Proteomes" id="UP000193467">
    <property type="component" value="Unassembled WGS sequence"/>
</dbReference>
<evidence type="ECO:0000313" key="6">
    <source>
        <dbReference type="EMBL" id="ORY73625.1"/>
    </source>
</evidence>
<evidence type="ECO:0000256" key="1">
    <source>
        <dbReference type="ARBA" id="ARBA00004123"/>
    </source>
</evidence>
<dbReference type="GO" id="GO:0045292">
    <property type="term" value="P:mRNA cis splicing, via spliceosome"/>
    <property type="evidence" value="ECO:0007669"/>
    <property type="project" value="TreeGrafter"/>
</dbReference>
<feature type="region of interest" description="Disordered" evidence="5">
    <location>
        <begin position="183"/>
        <end position="223"/>
    </location>
</feature>
<dbReference type="GO" id="GO:0005829">
    <property type="term" value="C:cytosol"/>
    <property type="evidence" value="ECO:0007669"/>
    <property type="project" value="TreeGrafter"/>
</dbReference>
<sequence>MAITLLSTAPPALTSAELAEISATTPSTFEGIAPLLRHKEEQVEVTVDPAFEEFTGGKGELWITEGAVSFYSPSTSTGLSIPFPHLTLHAISRAPLRASSAATESGATDGGPCIYCQIDESEALEDSDEMEGDTREVIIVPSNPEALDKIFETLSACAALHPPPSSSSAGMFGGLDPDSMVYADADGNLVGPGVDGEEEDETEPSSAGRVRSDFVANTRKGPY</sequence>
<dbReference type="STRING" id="106004.A0A1Y2ES03"/>
<evidence type="ECO:0000256" key="2">
    <source>
        <dbReference type="ARBA" id="ARBA00004496"/>
    </source>
</evidence>
<dbReference type="PANTHER" id="PTHR21399:SF0">
    <property type="entry name" value="METHYLOSOME SUBUNIT PICLN"/>
    <property type="match status" value="1"/>
</dbReference>
<proteinExistence type="predicted"/>
<dbReference type="Gene3D" id="2.30.29.30">
    <property type="entry name" value="Pleckstrin-homology domain (PH domain)/Phosphotyrosine-binding domain (PTB)"/>
    <property type="match status" value="1"/>
</dbReference>
<dbReference type="EMBL" id="MCGR01000045">
    <property type="protein sequence ID" value="ORY73625.1"/>
    <property type="molecule type" value="Genomic_DNA"/>
</dbReference>
<dbReference type="GO" id="GO:0000387">
    <property type="term" value="P:spliceosomal snRNP assembly"/>
    <property type="evidence" value="ECO:0007669"/>
    <property type="project" value="TreeGrafter"/>
</dbReference>
<keyword evidence="3" id="KW-0963">Cytoplasm</keyword>
<gene>
    <name evidence="6" type="ORF">BCR35DRAFT_281542</name>
</gene>
<reference evidence="6 7" key="1">
    <citation type="submission" date="2016-07" db="EMBL/GenBank/DDBJ databases">
        <title>Pervasive Adenine N6-methylation of Active Genes in Fungi.</title>
        <authorList>
            <consortium name="DOE Joint Genome Institute"/>
            <person name="Mondo S.J."/>
            <person name="Dannebaum R.O."/>
            <person name="Kuo R.C."/>
            <person name="Labutti K."/>
            <person name="Haridas S."/>
            <person name="Kuo A."/>
            <person name="Salamov A."/>
            <person name="Ahrendt S.R."/>
            <person name="Lipzen A."/>
            <person name="Sullivan W."/>
            <person name="Andreopoulos W.B."/>
            <person name="Clum A."/>
            <person name="Lindquist E."/>
            <person name="Daum C."/>
            <person name="Ramamoorthy G.K."/>
            <person name="Gryganskyi A."/>
            <person name="Culley D."/>
            <person name="Magnuson J.K."/>
            <person name="James T.Y."/>
            <person name="O'Malley M.A."/>
            <person name="Stajich J.E."/>
            <person name="Spatafora J.W."/>
            <person name="Visel A."/>
            <person name="Grigoriev I.V."/>
        </authorList>
    </citation>
    <scope>NUCLEOTIDE SEQUENCE [LARGE SCALE GENOMIC DNA]</scope>
    <source>
        <strain evidence="6 7">62-1032</strain>
    </source>
</reference>
<dbReference type="InterPro" id="IPR011993">
    <property type="entry name" value="PH-like_dom_sf"/>
</dbReference>
<dbReference type="PANTHER" id="PTHR21399">
    <property type="entry name" value="CHLORIDE CONDUCTANCE REGULATORY PROTEIN ICLN"/>
    <property type="match status" value="1"/>
</dbReference>
<dbReference type="InParanoid" id="A0A1Y2ES03"/>
<keyword evidence="7" id="KW-1185">Reference proteome</keyword>
<dbReference type="GO" id="GO:0005681">
    <property type="term" value="C:spliceosomal complex"/>
    <property type="evidence" value="ECO:0007669"/>
    <property type="project" value="TreeGrafter"/>
</dbReference>
<dbReference type="InterPro" id="IPR039924">
    <property type="entry name" value="ICln/Lot5/Saf5"/>
</dbReference>